<reference evidence="2 3" key="1">
    <citation type="submission" date="2020-05" db="EMBL/GenBank/DDBJ databases">
        <title>Genome Sequencing of Type Strains.</title>
        <authorList>
            <person name="Lemaire J.F."/>
            <person name="Inderbitzin P."/>
            <person name="Gregorio O.A."/>
            <person name="Collins S.B."/>
            <person name="Wespe N."/>
            <person name="Knight-Connoni V."/>
        </authorList>
    </citation>
    <scope>NUCLEOTIDE SEQUENCE [LARGE SCALE GENOMIC DNA]</scope>
    <source>
        <strain evidence="2 3">ATCC 25174</strain>
    </source>
</reference>
<dbReference type="InterPro" id="IPR000835">
    <property type="entry name" value="HTH_MarR-typ"/>
</dbReference>
<dbReference type="Pfam" id="PF12802">
    <property type="entry name" value="MarR_2"/>
    <property type="match status" value="1"/>
</dbReference>
<name>A0A7Y6A3G7_9CELL</name>
<feature type="domain" description="HTH marR-type" evidence="1">
    <location>
        <begin position="17"/>
        <end position="64"/>
    </location>
</feature>
<dbReference type="AlphaFoldDB" id="A0A7Y6A3G7"/>
<dbReference type="EMBL" id="JABMCI010000070">
    <property type="protein sequence ID" value="NUU19048.1"/>
    <property type="molecule type" value="Genomic_DNA"/>
</dbReference>
<dbReference type="GO" id="GO:0003700">
    <property type="term" value="F:DNA-binding transcription factor activity"/>
    <property type="evidence" value="ECO:0007669"/>
    <property type="project" value="InterPro"/>
</dbReference>
<dbReference type="InterPro" id="IPR011991">
    <property type="entry name" value="ArsR-like_HTH"/>
</dbReference>
<keyword evidence="3" id="KW-1185">Reference proteome</keyword>
<protein>
    <submittedName>
        <fullName evidence="2">Helix-turn-helix transcriptional regulator</fullName>
    </submittedName>
</protein>
<gene>
    <name evidence="2" type="ORF">HP550_17505</name>
</gene>
<dbReference type="Proteomes" id="UP000565724">
    <property type="component" value="Unassembled WGS sequence"/>
</dbReference>
<dbReference type="RefSeq" id="WP_175348965.1">
    <property type="nucleotide sequence ID" value="NZ_JABMCI010000070.1"/>
</dbReference>
<dbReference type="InterPro" id="IPR036388">
    <property type="entry name" value="WH-like_DNA-bd_sf"/>
</dbReference>
<dbReference type="CDD" id="cd00090">
    <property type="entry name" value="HTH_ARSR"/>
    <property type="match status" value="1"/>
</dbReference>
<dbReference type="Gene3D" id="1.10.10.10">
    <property type="entry name" value="Winged helix-like DNA-binding domain superfamily/Winged helix DNA-binding domain"/>
    <property type="match status" value="1"/>
</dbReference>
<sequence length="193" mass="20496">MRTSAPALIPIFRSTLQAQLLLEVLSRDAGITAADLARLLDAPAATVSREVRRLLEAGLLRADKVGRAAVLQSVEANPATAPLRQLLTVTLGPWSLMGRALATVRGIDEVYIHGSWAARYLGLAGRSPADVDVVVIGSAERREVDGALEGLESRVGREINVTYVSPARWAAVDDPGVATLRAGPLVRLAMEDS</sequence>
<dbReference type="SUPFAM" id="SSF46785">
    <property type="entry name" value="Winged helix' DNA-binding domain"/>
    <property type="match status" value="1"/>
</dbReference>
<evidence type="ECO:0000259" key="1">
    <source>
        <dbReference type="Pfam" id="PF12802"/>
    </source>
</evidence>
<proteinExistence type="predicted"/>
<dbReference type="InterPro" id="IPR036390">
    <property type="entry name" value="WH_DNA-bd_sf"/>
</dbReference>
<organism evidence="2 3">
    <name type="scientific">Cellulomonas humilata</name>
    <dbReference type="NCBI Taxonomy" id="144055"/>
    <lineage>
        <taxon>Bacteria</taxon>
        <taxon>Bacillati</taxon>
        <taxon>Actinomycetota</taxon>
        <taxon>Actinomycetes</taxon>
        <taxon>Micrococcales</taxon>
        <taxon>Cellulomonadaceae</taxon>
        <taxon>Cellulomonas</taxon>
    </lineage>
</organism>
<evidence type="ECO:0000313" key="3">
    <source>
        <dbReference type="Proteomes" id="UP000565724"/>
    </source>
</evidence>
<evidence type="ECO:0000313" key="2">
    <source>
        <dbReference type="EMBL" id="NUU19048.1"/>
    </source>
</evidence>
<accession>A0A7Y6A3G7</accession>
<comment type="caution">
    <text evidence="2">The sequence shown here is derived from an EMBL/GenBank/DDBJ whole genome shotgun (WGS) entry which is preliminary data.</text>
</comment>